<gene>
    <name evidence="1" type="ORF">R1flu_018984</name>
</gene>
<comment type="caution">
    <text evidence="1">The sequence shown here is derived from an EMBL/GenBank/DDBJ whole genome shotgun (WGS) entry which is preliminary data.</text>
</comment>
<dbReference type="EMBL" id="JBHFFA010000001">
    <property type="protein sequence ID" value="KAL2650856.1"/>
    <property type="molecule type" value="Genomic_DNA"/>
</dbReference>
<protein>
    <submittedName>
        <fullName evidence="1">Uncharacterized protein</fullName>
    </submittedName>
</protein>
<name>A0ABD1ZJM0_9MARC</name>
<accession>A0ABD1ZJM0</accession>
<organism evidence="1 2">
    <name type="scientific">Riccia fluitans</name>
    <dbReference type="NCBI Taxonomy" id="41844"/>
    <lineage>
        <taxon>Eukaryota</taxon>
        <taxon>Viridiplantae</taxon>
        <taxon>Streptophyta</taxon>
        <taxon>Embryophyta</taxon>
        <taxon>Marchantiophyta</taxon>
        <taxon>Marchantiopsida</taxon>
        <taxon>Marchantiidae</taxon>
        <taxon>Marchantiales</taxon>
        <taxon>Ricciaceae</taxon>
        <taxon>Riccia</taxon>
    </lineage>
</organism>
<sequence>MSRRRELLCTGPHSASKFLDMINDLAQAPHGSVQWRAILTSSRVATGVALCPPSLLCSVRIIAAVPRTTRFSGWEWGRIPRGEDGTREWGSLP</sequence>
<proteinExistence type="predicted"/>
<reference evidence="1 2" key="1">
    <citation type="submission" date="2024-09" db="EMBL/GenBank/DDBJ databases">
        <title>Chromosome-scale assembly of Riccia fluitans.</title>
        <authorList>
            <person name="Paukszto L."/>
            <person name="Sawicki J."/>
            <person name="Karawczyk K."/>
            <person name="Piernik-Szablinska J."/>
            <person name="Szczecinska M."/>
            <person name="Mazdziarz M."/>
        </authorList>
    </citation>
    <scope>NUCLEOTIDE SEQUENCE [LARGE SCALE GENOMIC DNA]</scope>
    <source>
        <strain evidence="1">Rf_01</strain>
        <tissue evidence="1">Aerial parts of the thallus</tissue>
    </source>
</reference>
<evidence type="ECO:0000313" key="1">
    <source>
        <dbReference type="EMBL" id="KAL2650856.1"/>
    </source>
</evidence>
<dbReference type="Proteomes" id="UP001605036">
    <property type="component" value="Unassembled WGS sequence"/>
</dbReference>
<dbReference type="AlphaFoldDB" id="A0ABD1ZJM0"/>
<evidence type="ECO:0000313" key="2">
    <source>
        <dbReference type="Proteomes" id="UP001605036"/>
    </source>
</evidence>
<keyword evidence="2" id="KW-1185">Reference proteome</keyword>